<proteinExistence type="predicted"/>
<dbReference type="PANTHER" id="PTHR31104">
    <property type="entry name" value="PEPTIDE-N4-(N-ACETYL-BETA-GLUCOSAMINYL)ASPARAGINE AMIDASE A PROTEIN"/>
    <property type="match status" value="1"/>
</dbReference>
<accession>A0A8H4RC51</accession>
<dbReference type="OrthoDB" id="1612078at2759"/>
<dbReference type="Pfam" id="PF25156">
    <property type="entry name" value="PNGase_A_C"/>
    <property type="match status" value="1"/>
</dbReference>
<name>A0A8H4RC51_9HELO</name>
<organism evidence="3 4">
    <name type="scientific">Cudoniella acicularis</name>
    <dbReference type="NCBI Taxonomy" id="354080"/>
    <lineage>
        <taxon>Eukaryota</taxon>
        <taxon>Fungi</taxon>
        <taxon>Dikarya</taxon>
        <taxon>Ascomycota</taxon>
        <taxon>Pezizomycotina</taxon>
        <taxon>Leotiomycetes</taxon>
        <taxon>Helotiales</taxon>
        <taxon>Tricladiaceae</taxon>
        <taxon>Cudoniella</taxon>
    </lineage>
</organism>
<comment type="caution">
    <text evidence="3">The sequence shown here is derived from an EMBL/GenBank/DDBJ whole genome shotgun (WGS) entry which is preliminary data.</text>
</comment>
<keyword evidence="4" id="KW-1185">Reference proteome</keyword>
<evidence type="ECO:0000256" key="1">
    <source>
        <dbReference type="SAM" id="MobiDB-lite"/>
    </source>
</evidence>
<dbReference type="Pfam" id="PF12222">
    <property type="entry name" value="PNGaseA"/>
    <property type="match status" value="1"/>
</dbReference>
<evidence type="ECO:0000313" key="4">
    <source>
        <dbReference type="Proteomes" id="UP000566819"/>
    </source>
</evidence>
<dbReference type="AlphaFoldDB" id="A0A8H4RC51"/>
<dbReference type="InterPro" id="IPR021102">
    <property type="entry name" value="PNGase_A"/>
</dbReference>
<dbReference type="Proteomes" id="UP000566819">
    <property type="component" value="Unassembled WGS sequence"/>
</dbReference>
<dbReference type="EMBL" id="JAAMPI010001274">
    <property type="protein sequence ID" value="KAF4625881.1"/>
    <property type="molecule type" value="Genomic_DNA"/>
</dbReference>
<feature type="compositionally biased region" description="Basic and acidic residues" evidence="1">
    <location>
        <begin position="112"/>
        <end position="125"/>
    </location>
</feature>
<protein>
    <recommendedName>
        <fullName evidence="2">Peptide N-acetyl-beta-D-glucosaminyl asparaginase amidase A N-terminal domain-containing protein</fullName>
    </recommendedName>
</protein>
<evidence type="ECO:0000259" key="2">
    <source>
        <dbReference type="Pfam" id="PF12222"/>
    </source>
</evidence>
<feature type="domain" description="Peptide N-acetyl-beta-D-glucosaminyl asparaginase amidase A N-terminal" evidence="2">
    <location>
        <begin position="255"/>
        <end position="552"/>
    </location>
</feature>
<feature type="region of interest" description="Disordered" evidence="1">
    <location>
        <begin position="112"/>
        <end position="135"/>
    </location>
</feature>
<reference evidence="3 4" key="1">
    <citation type="submission" date="2020-03" db="EMBL/GenBank/DDBJ databases">
        <title>Draft Genome Sequence of Cudoniella acicularis.</title>
        <authorList>
            <person name="Buettner E."/>
            <person name="Kellner H."/>
        </authorList>
    </citation>
    <scope>NUCLEOTIDE SEQUENCE [LARGE SCALE GENOMIC DNA]</scope>
    <source>
        <strain evidence="3 4">DSM 108380</strain>
    </source>
</reference>
<dbReference type="InterPro" id="IPR056948">
    <property type="entry name" value="PNGaseA_N"/>
</dbReference>
<evidence type="ECO:0000313" key="3">
    <source>
        <dbReference type="EMBL" id="KAF4625881.1"/>
    </source>
</evidence>
<gene>
    <name evidence="3" type="ORF">G7Y89_g12283</name>
</gene>
<sequence>MGGNNGGTRQRPSHGTTTVTQALEIARDSEEGAQDPAIVNILETAVSAIWVKIQAQPTSYVMTRNEFAVFNYFQRRFEGQEVATAAKKRTANIRIIYSTFIISGTELAKMDDFGEPKDSGREGKGKGTMPPLSSRKDAISKKELWSLEMGETKPGQNSSGLSWPKLLLLTFIGCCVAVIWLFGDYSASEYDDAVEIPSGKYNLVKDAVPVARATSSTPVLECFQVYQPVLFPSGAVDSTISGDGTDDTTTIASTEAASSCEVLLMEHSFGFSYGIPFVGNYTPPKCKFNRVVMNFTVTSKGRQYDRLAIMYFNDTEVWRTSTAEPTANGIRWEYVKDMTEYLYFWNSPQTLIFDLGNLVNDIYTGSFNTTLTVTFFTSEETVEPASLIIPISARKGSTNSPSIFTLPSDNATNTISFPRNANRAVFSVSACGQATEEFWWSNSLQSDINAFIPVDGVLYGYSPFREVQVLIDGQLAGVQWPFPVIFTGGVVPGLWRPIVGIDAFDLREHEIDITPWLPVLCDGRQHSFEIRVAGIVDDGKTSGTLTETVGSSCSCNHALAKTHTKLHRRERDPRIHHQRPAPTLHLLPPHHPKRNRLVTWTQTLSTTNYGLYTDFGAVQQNNQSTIGTDQSTGGIPYSTSYSYPLYANTTYLVQPSGNFTIDASVIRGLDLTVSGTPVFPSGLQPFTLIPSTSSLASSFSGTALHTTQNGTAHYFGSPSAGTSSGFGSTSQDFSFWGLGTGERELYGRSVEAVNGSVVKDSESLVGVQVGSYGVDVGEIPKVQVVVGGVVSPKEAIGRGILEI</sequence>